<dbReference type="OrthoDB" id="9794863at2"/>
<dbReference type="AlphaFoldDB" id="A0A162MG37"/>
<keyword evidence="2" id="KW-0687">Ribonucleoprotein</keyword>
<keyword evidence="2" id="KW-0689">Ribosomal protein</keyword>
<dbReference type="EMBL" id="LOHZ01000032">
    <property type="protein sequence ID" value="KYO65767.1"/>
    <property type="molecule type" value="Genomic_DNA"/>
</dbReference>
<dbReference type="RefSeq" id="WP_083947402.1">
    <property type="nucleotide sequence ID" value="NZ_LOHZ01000032.1"/>
</dbReference>
<proteinExistence type="predicted"/>
<dbReference type="InterPro" id="IPR004038">
    <property type="entry name" value="Ribosomal_eL8/eL30/eS12/Gad45"/>
</dbReference>
<dbReference type="Gene3D" id="3.30.1330.30">
    <property type="match status" value="1"/>
</dbReference>
<organism evidence="2 3">
    <name type="scientific">Thermovenabulum gondwanense</name>
    <dbReference type="NCBI Taxonomy" id="520767"/>
    <lineage>
        <taxon>Bacteria</taxon>
        <taxon>Bacillati</taxon>
        <taxon>Bacillota</taxon>
        <taxon>Clostridia</taxon>
        <taxon>Thermosediminibacterales</taxon>
        <taxon>Thermosediminibacteraceae</taxon>
        <taxon>Thermovenabulum</taxon>
    </lineage>
</organism>
<dbReference type="SUPFAM" id="SSF55315">
    <property type="entry name" value="L30e-like"/>
    <property type="match status" value="1"/>
</dbReference>
<accession>A0A162MG37</accession>
<evidence type="ECO:0000313" key="2">
    <source>
        <dbReference type="EMBL" id="KYO65767.1"/>
    </source>
</evidence>
<evidence type="ECO:0000313" key="3">
    <source>
        <dbReference type="Proteomes" id="UP000075737"/>
    </source>
</evidence>
<keyword evidence="3" id="KW-1185">Reference proteome</keyword>
<comment type="caution">
    <text evidence="2">The sequence shown here is derived from an EMBL/GenBank/DDBJ whole genome shotgun (WGS) entry which is preliminary data.</text>
</comment>
<dbReference type="STRING" id="520767.ATZ99_14050"/>
<dbReference type="InterPro" id="IPR029064">
    <property type="entry name" value="Ribosomal_eL30-like_sf"/>
</dbReference>
<evidence type="ECO:0000259" key="1">
    <source>
        <dbReference type="Pfam" id="PF01248"/>
    </source>
</evidence>
<protein>
    <submittedName>
        <fullName evidence="2">Putative ribosomal protein YlxQ</fullName>
    </submittedName>
</protein>
<dbReference type="GO" id="GO:0005840">
    <property type="term" value="C:ribosome"/>
    <property type="evidence" value="ECO:0007669"/>
    <property type="project" value="UniProtKB-KW"/>
</dbReference>
<name>A0A162MG37_9FIRM</name>
<dbReference type="Proteomes" id="UP000075737">
    <property type="component" value="Unassembled WGS sequence"/>
</dbReference>
<reference evidence="2 3" key="1">
    <citation type="submission" date="2015-12" db="EMBL/GenBank/DDBJ databases">
        <title>Draft genome of Thermovenabulum gondwanense isolated from a red thermophilic microbial mat colonisisng an outflow channel of a bore well.</title>
        <authorList>
            <person name="Patel B.K."/>
        </authorList>
    </citation>
    <scope>NUCLEOTIDE SEQUENCE [LARGE SCALE GENOMIC DNA]</scope>
    <source>
        <strain evidence="2 3">R270</strain>
    </source>
</reference>
<feature type="domain" description="Ribosomal protein eL8/eL30/eS12/Gadd45" evidence="1">
    <location>
        <begin position="6"/>
        <end position="94"/>
    </location>
</feature>
<dbReference type="Pfam" id="PF01248">
    <property type="entry name" value="Ribosomal_L7Ae"/>
    <property type="match status" value="1"/>
</dbReference>
<sequence>MKPCNIYFLLGLAQKGGKVVSGWSLVKKLIPLKKIKLVIVTQDASEGTKIYFKDMCERFNVPFCIFGNAYDLGKSIGKDERKILGIKDYYFSKKIIEYVGAHLKSEVGNID</sequence>
<gene>
    <name evidence="2" type="primary">rplGA</name>
    <name evidence="2" type="ORF">ATZ99_14050</name>
</gene>